<dbReference type="AlphaFoldDB" id="A0ABD6SGM0"/>
<evidence type="ECO:0000313" key="3">
    <source>
        <dbReference type="Proteomes" id="UP000219897"/>
    </source>
</evidence>
<name>A0ABD6SGM0_BACTU</name>
<evidence type="ECO:0000313" key="2">
    <source>
        <dbReference type="EMBL" id="PER55669.1"/>
    </source>
</evidence>
<dbReference type="RefSeq" id="WP_098317011.1">
    <property type="nucleotide sequence ID" value="NZ_NTYF01000023.1"/>
</dbReference>
<feature type="transmembrane region" description="Helical" evidence="1">
    <location>
        <begin position="42"/>
        <end position="67"/>
    </location>
</feature>
<evidence type="ECO:0000256" key="1">
    <source>
        <dbReference type="SAM" id="Phobius"/>
    </source>
</evidence>
<comment type="caution">
    <text evidence="2">The sequence shown here is derived from an EMBL/GenBank/DDBJ whole genome shotgun (WGS) entry which is preliminary data.</text>
</comment>
<keyword evidence="1" id="KW-0472">Membrane</keyword>
<keyword evidence="1" id="KW-0812">Transmembrane</keyword>
<dbReference type="EMBL" id="NTYF01000023">
    <property type="protein sequence ID" value="PER55669.1"/>
    <property type="molecule type" value="Genomic_DNA"/>
</dbReference>
<proteinExistence type="predicted"/>
<protein>
    <submittedName>
        <fullName evidence="2">Uncharacterized protein</fullName>
    </submittedName>
</protein>
<accession>A0ABD6SGM0</accession>
<reference evidence="2 3" key="1">
    <citation type="submission" date="2017-09" db="EMBL/GenBank/DDBJ databases">
        <title>Large-scale bioinformatics analysis of Bacillus genomes uncovers conserved roles of natural products in bacterial physiology.</title>
        <authorList>
            <consortium name="Agbiome Team Llc"/>
            <person name="Bleich R.M."/>
            <person name="Kirk G.J."/>
            <person name="Santa Maria K.C."/>
            <person name="Allen S.E."/>
            <person name="Farag S."/>
            <person name="Shank E.A."/>
            <person name="Bowers A."/>
        </authorList>
    </citation>
    <scope>NUCLEOTIDE SEQUENCE [LARGE SCALE GENOMIC DNA]</scope>
    <source>
        <strain evidence="2 3">AFS005140</strain>
    </source>
</reference>
<gene>
    <name evidence="2" type="ORF">CN495_07910</name>
</gene>
<sequence length="382" mass="42671">MSKQEKQEAEKKAEKTPFRVLRFPAKVWGKVKPKIRYDEYRGVWRTVGITCGVLVALTLGTVTYYSYNTPMDRDTSTGTQEMDKATDELSSEISKEVGFEFPTKEEVEQHLTKLEKRNGDLLPMGRYNAVKEEYGEKVADCYVSGLLVSIGMSDEDKDQVVRSVRDLYGGKVTQGTPKRDVYNRPQGQILSKGRDSGAIATDYWVDTGGFDKVGNWSVGYPVVAPNGFETILDTKETEKEKDKFKDKTLIHFYAFASEDKDVEDVVKELSELEVTLNGKRAKTPSSISKNYGLPADMDMGAVTSLIPAKGKDIAGTKLLKGGLVEVVYTVDNTVLFADPAELDTDEVKKAHLKVNGKNYDLFRNPKEFKEAPIMNYTVRGDA</sequence>
<organism evidence="2 3">
    <name type="scientific">Bacillus thuringiensis</name>
    <dbReference type="NCBI Taxonomy" id="1428"/>
    <lineage>
        <taxon>Bacteria</taxon>
        <taxon>Bacillati</taxon>
        <taxon>Bacillota</taxon>
        <taxon>Bacilli</taxon>
        <taxon>Bacillales</taxon>
        <taxon>Bacillaceae</taxon>
        <taxon>Bacillus</taxon>
        <taxon>Bacillus cereus group</taxon>
    </lineage>
</organism>
<keyword evidence="1" id="KW-1133">Transmembrane helix</keyword>
<dbReference type="Proteomes" id="UP000219897">
    <property type="component" value="Unassembled WGS sequence"/>
</dbReference>